<evidence type="ECO:0000313" key="2">
    <source>
        <dbReference type="RefSeq" id="XP_075080219.1"/>
    </source>
</evidence>
<sequence length="1110" mass="128458">MEANEARESFFTTKLFGQETKRTCERIWRCLKKDKVTSIGIYGVKGVGKTTLAKLINHLLQQKTQSQVIWINISQEFSIKELQNDIAAAIGLDLLEEEDEEKRAIALHESFKGKKDFVLILDDALEDIPLKMLGNPLKVEGGRLIVTSCLLETCRKMGCQRKFGVKKLEEEESWSLFIEKLGNEKVVIPQEVEEMAKFVVNNCGGLPLRIITIAKSLKGLELDGLNKWKKALENIIQESFKGENNDVIQMLLYSFNCLKEQNLQQCFLYCCLYPEDEKIPKDQLISRFILEGLIDTKETREAEFEQGYEILSRLESVCLLESAIDSKGNQCVKMHNLIRDMAMRITYENPMFMVKAGVQLNDAPKEHEWLENLDKVSLMRNKIAEIPAGTSAKCPKLTTLMLQQNYHLWKIPDSFFEHMKALRVLDISHTCIEKLPDSVSDLENLTALLLAFCWNLRSIPTLEKLKALQELDLSGTAIQTMPEALETMLNLKSLNLHAMRWLEKIPIGILSQISSLKRLVLSHHTDVEGEELEELKELEEFQGRFCNVQDFNQFIKAQENEGCLRFYRILVGQYDGLGPMTQIQFNHNRFSDKLVKCYGLGKEDEVLLLPQDIEHLKIESCNNFSGCLSDCLPRLYDSKDLKYFKVRWCNKLEYLMRIEEGQESVLFHSLEHLDLLELHSFIGIFDEWETSLRDSISLTGIFSCLRMIRIERCHSIKKLFPIGLCSNMQNLERIYVLSCSQIEEIIADENDGIIVLPKLTRIYLWSLPELKSICNGKMECNSIKKVSIKECDKLRKLPFFFSPEEEDEKFTIPSTLREIAIHSSDKEWWESLDWDSPNTRNELQHFVNYWFALTTSSQWGAMVTKLNVPADWKEWQIYLLLLASAVLFYVFFENSDSFWNFPDPSSRPKIDIVHTDPTSDDWSSFGPIAELDLYQIWPEHQGELEEQIWIHRRSFQRRYRGCGRTGCFIGNAVVYKLLGYVVRVRIVVVDLLKNIYLIGKDQDSVVSYLEDQREYVFCIRSNLCAPVRLSFWSRSQCCSYHFLSMGSNGDKVKCPVVGKWQIYLLLLALFLASAVLFYVFFENSDSFWNFSDPSSRPKIEIVHTDPTSDD</sequence>
<gene>
    <name evidence="2" type="primary">LOC107803563</name>
</gene>
<name>A0AC58S5G6_TOBAC</name>
<dbReference type="RefSeq" id="XP_075080219.1">
    <property type="nucleotide sequence ID" value="XM_075224118.1"/>
</dbReference>
<accession>A0AC58S5G6</accession>
<reference evidence="2" key="2">
    <citation type="submission" date="2025-08" db="UniProtKB">
        <authorList>
            <consortium name="RefSeq"/>
        </authorList>
    </citation>
    <scope>IDENTIFICATION</scope>
    <source>
        <tissue evidence="2">Leaf</tissue>
    </source>
</reference>
<keyword evidence="1" id="KW-1185">Reference proteome</keyword>
<protein>
    <submittedName>
        <fullName evidence="2">Disease resistance protein At4g27220</fullName>
    </submittedName>
</protein>
<reference evidence="1" key="1">
    <citation type="journal article" date="2014" name="Nat. Commun.">
        <title>The tobacco genome sequence and its comparison with those of tomato and potato.</title>
        <authorList>
            <person name="Sierro N."/>
            <person name="Battey J.N."/>
            <person name="Ouadi S."/>
            <person name="Bakaher N."/>
            <person name="Bovet L."/>
            <person name="Willig A."/>
            <person name="Goepfert S."/>
            <person name="Peitsch M.C."/>
            <person name="Ivanov N.V."/>
        </authorList>
    </citation>
    <scope>NUCLEOTIDE SEQUENCE [LARGE SCALE GENOMIC DNA]</scope>
</reference>
<organism evidence="1 2">
    <name type="scientific">Nicotiana tabacum</name>
    <name type="common">Common tobacco</name>
    <dbReference type="NCBI Taxonomy" id="4097"/>
    <lineage>
        <taxon>Eukaryota</taxon>
        <taxon>Viridiplantae</taxon>
        <taxon>Streptophyta</taxon>
        <taxon>Embryophyta</taxon>
        <taxon>Tracheophyta</taxon>
        <taxon>Spermatophyta</taxon>
        <taxon>Magnoliopsida</taxon>
        <taxon>eudicotyledons</taxon>
        <taxon>Gunneridae</taxon>
        <taxon>Pentapetalae</taxon>
        <taxon>asterids</taxon>
        <taxon>lamiids</taxon>
        <taxon>Solanales</taxon>
        <taxon>Solanaceae</taxon>
        <taxon>Nicotianoideae</taxon>
        <taxon>Nicotianeae</taxon>
        <taxon>Nicotiana</taxon>
    </lineage>
</organism>
<proteinExistence type="predicted"/>
<evidence type="ECO:0000313" key="1">
    <source>
        <dbReference type="Proteomes" id="UP000790787"/>
    </source>
</evidence>
<dbReference type="Proteomes" id="UP000790787">
    <property type="component" value="Chromosome 11"/>
</dbReference>